<sequence>MGGDHTLERTALLKILLHAIKYPAFGVNGVLLGSIANGTVTATDAVPFVHNFTTLLPAFETALCQVRATLGIIELATCFSREAGLKYGIPSGVQVVGYYQANEHNKDTQLSGAGKLLATKVATLWPSAIAVVLDPEGLRQLLQSSGGESPSDARPLFTLHIKDGRNWVEYGGRLKVHTAGIPSALEQLSAEGKHRQLADFEDHMEDVSLDWLNAGLIKAS</sequence>
<dbReference type="PANTHER" id="PTHR12941:SF10">
    <property type="entry name" value="ER MEMBRANE PROTEIN COMPLEX SUBUNIT 8_9 HOMOLOG"/>
    <property type="match status" value="1"/>
</dbReference>
<comment type="caution">
    <text evidence="3">The sequence shown here is derived from an EMBL/GenBank/DDBJ whole genome shotgun (WGS) entry which is preliminary data.</text>
</comment>
<reference evidence="4" key="1">
    <citation type="journal article" date="2018" name="Algal Res.">
        <title>Characterization of plant carbon substrate utilization by Auxenochlorella protothecoides.</title>
        <authorList>
            <person name="Vogler B.W."/>
            <person name="Starkenburg S.R."/>
            <person name="Sudasinghe N."/>
            <person name="Schambach J.Y."/>
            <person name="Rollin J.A."/>
            <person name="Pattathil S."/>
            <person name="Barry A.N."/>
        </authorList>
    </citation>
    <scope>NUCLEOTIDE SEQUENCE [LARGE SCALE GENOMIC DNA]</scope>
    <source>
        <strain evidence="4">UTEX 25</strain>
    </source>
</reference>
<feature type="domain" description="MPN" evidence="2">
    <location>
        <begin position="5"/>
        <end position="157"/>
    </location>
</feature>
<name>A0A3M7KVA8_AUXPR</name>
<dbReference type="CDD" id="cd08060">
    <property type="entry name" value="MPN_UPF0172"/>
    <property type="match status" value="1"/>
</dbReference>
<accession>A0A3M7KVA8</accession>
<dbReference type="PROSITE" id="PS50249">
    <property type="entry name" value="MPN"/>
    <property type="match status" value="1"/>
</dbReference>
<evidence type="ECO:0000259" key="2">
    <source>
        <dbReference type="PROSITE" id="PS50249"/>
    </source>
</evidence>
<dbReference type="Proteomes" id="UP000279271">
    <property type="component" value="Unassembled WGS sequence"/>
</dbReference>
<dbReference type="InterPro" id="IPR037518">
    <property type="entry name" value="MPN"/>
</dbReference>
<proteinExistence type="inferred from homology"/>
<dbReference type="EMBL" id="QOKY01000196">
    <property type="protein sequence ID" value="RMZ53700.1"/>
    <property type="molecule type" value="Genomic_DNA"/>
</dbReference>
<evidence type="ECO:0000313" key="3">
    <source>
        <dbReference type="EMBL" id="RMZ53700.1"/>
    </source>
</evidence>
<evidence type="ECO:0000313" key="4">
    <source>
        <dbReference type="Proteomes" id="UP000279271"/>
    </source>
</evidence>
<dbReference type="AlphaFoldDB" id="A0A3M7KVA8"/>
<dbReference type="PANTHER" id="PTHR12941">
    <property type="entry name" value="ER MEMBRANE PROTEIN COMPLEX"/>
    <property type="match status" value="1"/>
</dbReference>
<evidence type="ECO:0000256" key="1">
    <source>
        <dbReference type="ARBA" id="ARBA00007461"/>
    </source>
</evidence>
<dbReference type="Pfam" id="PF03665">
    <property type="entry name" value="UPF0172"/>
    <property type="match status" value="1"/>
</dbReference>
<dbReference type="InterPro" id="IPR005366">
    <property type="entry name" value="EMC8/9"/>
</dbReference>
<protein>
    <recommendedName>
        <fullName evidence="2">MPN domain-containing protein</fullName>
    </recommendedName>
</protein>
<gene>
    <name evidence="3" type="ORF">APUTEX25_003234</name>
</gene>
<dbReference type="GO" id="GO:0072546">
    <property type="term" value="C:EMC complex"/>
    <property type="evidence" value="ECO:0007669"/>
    <property type="project" value="InterPro"/>
</dbReference>
<comment type="similarity">
    <text evidence="1">Belongs to the EMC8/EMC9 family.</text>
</comment>
<organism evidence="3 4">
    <name type="scientific">Auxenochlorella protothecoides</name>
    <name type="common">Green microalga</name>
    <name type="synonym">Chlorella protothecoides</name>
    <dbReference type="NCBI Taxonomy" id="3075"/>
    <lineage>
        <taxon>Eukaryota</taxon>
        <taxon>Viridiplantae</taxon>
        <taxon>Chlorophyta</taxon>
        <taxon>core chlorophytes</taxon>
        <taxon>Trebouxiophyceae</taxon>
        <taxon>Chlorellales</taxon>
        <taxon>Chlorellaceae</taxon>
        <taxon>Auxenochlorella</taxon>
    </lineage>
</organism>